<keyword evidence="3" id="KW-1185">Reference proteome</keyword>
<accession>A0A849VEM6</accession>
<feature type="transmembrane region" description="Helical" evidence="1">
    <location>
        <begin position="66"/>
        <end position="86"/>
    </location>
</feature>
<dbReference type="EMBL" id="JABBPG010000004">
    <property type="protein sequence ID" value="NOU51250.1"/>
    <property type="molecule type" value="Genomic_DNA"/>
</dbReference>
<name>A0A849VEM6_9GAMM</name>
<gene>
    <name evidence="2" type="ORF">HG263_12000</name>
</gene>
<protein>
    <submittedName>
        <fullName evidence="2">DUF3325 domain-containing protein</fullName>
    </submittedName>
</protein>
<feature type="transmembrane region" description="Helical" evidence="1">
    <location>
        <begin position="92"/>
        <end position="109"/>
    </location>
</feature>
<proteinExistence type="predicted"/>
<dbReference type="RefSeq" id="WP_171626312.1">
    <property type="nucleotide sequence ID" value="NZ_JABBPG010000004.1"/>
</dbReference>
<evidence type="ECO:0000313" key="2">
    <source>
        <dbReference type="EMBL" id="NOU51250.1"/>
    </source>
</evidence>
<keyword evidence="1" id="KW-1133">Transmembrane helix</keyword>
<organism evidence="2 3">
    <name type="scientific">Pseudoalteromonas caenipelagi</name>
    <dbReference type="NCBI Taxonomy" id="2726988"/>
    <lineage>
        <taxon>Bacteria</taxon>
        <taxon>Pseudomonadati</taxon>
        <taxon>Pseudomonadota</taxon>
        <taxon>Gammaproteobacteria</taxon>
        <taxon>Alteromonadales</taxon>
        <taxon>Pseudoalteromonadaceae</taxon>
        <taxon>Pseudoalteromonas</taxon>
    </lineage>
</organism>
<reference evidence="2 3" key="1">
    <citation type="submission" date="2020-04" db="EMBL/GenBank/DDBJ databases">
        <title>Pseudoalteromonas caenipelagi sp. nov., isolated from a tidal flat.</title>
        <authorList>
            <person name="Park S."/>
            <person name="Yoon J.-H."/>
        </authorList>
    </citation>
    <scope>NUCLEOTIDE SEQUENCE [LARGE SCALE GENOMIC DNA]</scope>
    <source>
        <strain evidence="2 3">JBTF-M23</strain>
    </source>
</reference>
<evidence type="ECO:0000256" key="1">
    <source>
        <dbReference type="SAM" id="Phobius"/>
    </source>
</evidence>
<keyword evidence="1" id="KW-0472">Membrane</keyword>
<dbReference type="AlphaFoldDB" id="A0A849VEM6"/>
<dbReference type="Pfam" id="PF11804">
    <property type="entry name" value="DUF3325"/>
    <property type="match status" value="1"/>
</dbReference>
<keyword evidence="1" id="KW-0812">Transmembrane</keyword>
<sequence>MILLLTITLVYLGLCLFLLSMPKYTRALGREYKPSNHGERARRAGGWLLLGVSLYLASIPLGGVNALVFILGAVTAAGVCLSLGFQSNPKRALLPVLLIIKISMLIAVNRKLVLRCKKRS</sequence>
<comment type="caution">
    <text evidence="2">The sequence shown here is derived from an EMBL/GenBank/DDBJ whole genome shotgun (WGS) entry which is preliminary data.</text>
</comment>
<dbReference type="Proteomes" id="UP000586305">
    <property type="component" value="Unassembled WGS sequence"/>
</dbReference>
<dbReference type="InterPro" id="IPR021762">
    <property type="entry name" value="DUF3325"/>
</dbReference>
<evidence type="ECO:0000313" key="3">
    <source>
        <dbReference type="Proteomes" id="UP000586305"/>
    </source>
</evidence>